<evidence type="ECO:0000313" key="8">
    <source>
        <dbReference type="EMBL" id="TLX43711.1"/>
    </source>
</evidence>
<dbReference type="GeneID" id="95773062"/>
<keyword evidence="2" id="KW-0813">Transport</keyword>
<feature type="transmembrane region" description="Helical" evidence="6">
    <location>
        <begin position="83"/>
        <end position="103"/>
    </location>
</feature>
<feature type="transmembrane region" description="Helical" evidence="6">
    <location>
        <begin position="115"/>
        <end position="139"/>
    </location>
</feature>
<dbReference type="Gene3D" id="3.30.70.1350">
    <property type="entry name" value="Cation efflux protein, cytoplasmic domain"/>
    <property type="match status" value="1"/>
</dbReference>
<feature type="domain" description="Cation efflux protein transmembrane" evidence="7">
    <location>
        <begin position="15"/>
        <end position="214"/>
    </location>
</feature>
<name>A0A6C1KIR8_XANAU</name>
<dbReference type="Gene3D" id="1.20.1510.10">
    <property type="entry name" value="Cation efflux protein transmembrane domain"/>
    <property type="match status" value="1"/>
</dbReference>
<evidence type="ECO:0000259" key="7">
    <source>
        <dbReference type="Pfam" id="PF01545"/>
    </source>
</evidence>
<proteinExistence type="predicted"/>
<evidence type="ECO:0000256" key="4">
    <source>
        <dbReference type="ARBA" id="ARBA00022989"/>
    </source>
</evidence>
<gene>
    <name evidence="8" type="ORF">FBQ73_06245</name>
</gene>
<dbReference type="SUPFAM" id="SSF161111">
    <property type="entry name" value="Cation efflux protein transmembrane domain-like"/>
    <property type="match status" value="1"/>
</dbReference>
<dbReference type="InterPro" id="IPR027469">
    <property type="entry name" value="Cation_efflux_TMD_sf"/>
</dbReference>
<dbReference type="SUPFAM" id="SSF160240">
    <property type="entry name" value="Cation efflux protein cytoplasmic domain-like"/>
    <property type="match status" value="1"/>
</dbReference>
<evidence type="ECO:0000256" key="1">
    <source>
        <dbReference type="ARBA" id="ARBA00004141"/>
    </source>
</evidence>
<dbReference type="AlphaFoldDB" id="A0A6C1KIR8"/>
<comment type="subcellular location">
    <subcellularLocation>
        <location evidence="1">Membrane</location>
        <topology evidence="1">Multi-pass membrane protein</topology>
    </subcellularLocation>
</comment>
<protein>
    <submittedName>
        <fullName evidence="8">Cation-efflux pump</fullName>
    </submittedName>
</protein>
<comment type="caution">
    <text evidence="8">The sequence shown here is derived from an EMBL/GenBank/DDBJ whole genome shotgun (WGS) entry which is preliminary data.</text>
</comment>
<evidence type="ECO:0000256" key="3">
    <source>
        <dbReference type="ARBA" id="ARBA00022692"/>
    </source>
</evidence>
<keyword evidence="4 6" id="KW-1133">Transmembrane helix</keyword>
<dbReference type="OrthoDB" id="7257823at2"/>
<feature type="transmembrane region" description="Helical" evidence="6">
    <location>
        <begin position="37"/>
        <end position="62"/>
    </location>
</feature>
<keyword evidence="3 6" id="KW-0812">Transmembrane</keyword>
<dbReference type="EMBL" id="VAUP01000015">
    <property type="protein sequence ID" value="TLX43711.1"/>
    <property type="molecule type" value="Genomic_DNA"/>
</dbReference>
<dbReference type="GO" id="GO:0008324">
    <property type="term" value="F:monoatomic cation transmembrane transporter activity"/>
    <property type="evidence" value="ECO:0007669"/>
    <property type="project" value="InterPro"/>
</dbReference>
<organism evidence="8 9">
    <name type="scientific">Xanthobacter autotrophicus</name>
    <dbReference type="NCBI Taxonomy" id="280"/>
    <lineage>
        <taxon>Bacteria</taxon>
        <taxon>Pseudomonadati</taxon>
        <taxon>Pseudomonadota</taxon>
        <taxon>Alphaproteobacteria</taxon>
        <taxon>Hyphomicrobiales</taxon>
        <taxon>Xanthobacteraceae</taxon>
        <taxon>Xanthobacter</taxon>
    </lineage>
</organism>
<evidence type="ECO:0000256" key="6">
    <source>
        <dbReference type="SAM" id="Phobius"/>
    </source>
</evidence>
<sequence length="308" mass="32662">MRIPSVTDRQKERAVLLAVLLDLGLFLPYAVTTAHTGSLAMLAEILRGGLLLVVEGTAYLALRAVHRGQTHFYDFGVGKLERMFSIVIGALLLLAAVFVLVKVLHGSEPEALPPFWAAAAMVLVLANLAANVIPLVPLWRATRAGTSIIVLSQFRARMAKAAASVTVVTCVAIDVLMPDTVVAEMADDFGGLVGAAFMLVVGGRMISESLPDLLDRALAEPVQMKVNSALAAFFHQYEQLTCVRTRKSGAVAHVEITLGFSPSRTMADVGAVTTGLRQALEAAIPEADVVVIAEASTLPRRDDLAPAS</sequence>
<evidence type="ECO:0000313" key="9">
    <source>
        <dbReference type="Proteomes" id="UP000305131"/>
    </source>
</evidence>
<dbReference type="InterPro" id="IPR058533">
    <property type="entry name" value="Cation_efflux_TM"/>
</dbReference>
<dbReference type="RefSeq" id="WP_138398620.1">
    <property type="nucleotide sequence ID" value="NZ_JBAFVI010000001.1"/>
</dbReference>
<evidence type="ECO:0000256" key="2">
    <source>
        <dbReference type="ARBA" id="ARBA00022448"/>
    </source>
</evidence>
<dbReference type="Pfam" id="PF01545">
    <property type="entry name" value="Cation_efflux"/>
    <property type="match status" value="1"/>
</dbReference>
<keyword evidence="5 6" id="KW-0472">Membrane</keyword>
<evidence type="ECO:0000256" key="5">
    <source>
        <dbReference type="ARBA" id="ARBA00023136"/>
    </source>
</evidence>
<dbReference type="PANTHER" id="PTHR43840:SF15">
    <property type="entry name" value="MITOCHONDRIAL METAL TRANSPORTER 1-RELATED"/>
    <property type="match status" value="1"/>
</dbReference>
<reference evidence="8 9" key="1">
    <citation type="submission" date="2019-05" db="EMBL/GenBank/DDBJ databases">
        <authorList>
            <person name="Zhou X."/>
        </authorList>
    </citation>
    <scope>NUCLEOTIDE SEQUENCE [LARGE SCALE GENOMIC DNA]</scope>
    <source>
        <strain evidence="8 9">DSM 432</strain>
    </source>
</reference>
<feature type="transmembrane region" description="Helical" evidence="6">
    <location>
        <begin position="12"/>
        <end position="31"/>
    </location>
</feature>
<dbReference type="InterPro" id="IPR036837">
    <property type="entry name" value="Cation_efflux_CTD_sf"/>
</dbReference>
<dbReference type="Proteomes" id="UP000305131">
    <property type="component" value="Unassembled WGS sequence"/>
</dbReference>
<dbReference type="GO" id="GO:0016020">
    <property type="term" value="C:membrane"/>
    <property type="evidence" value="ECO:0007669"/>
    <property type="project" value="UniProtKB-SubCell"/>
</dbReference>
<dbReference type="InterPro" id="IPR050291">
    <property type="entry name" value="CDF_Transporter"/>
</dbReference>
<accession>A0A6C1KIR8</accession>
<dbReference type="PANTHER" id="PTHR43840">
    <property type="entry name" value="MITOCHONDRIAL METAL TRANSPORTER 1-RELATED"/>
    <property type="match status" value="1"/>
</dbReference>